<accession>E3SJ45</accession>
<evidence type="ECO:0000313" key="2">
    <source>
        <dbReference type="Proteomes" id="UP000006524"/>
    </source>
</evidence>
<name>E3SJ45_9CAUD</name>
<dbReference type="RefSeq" id="YP_004322307.1">
    <property type="nucleotide sequence ID" value="NC_015279.1"/>
</dbReference>
<dbReference type="OrthoDB" id="41689at10239"/>
<organism evidence="1 2">
    <name type="scientific">Synechococcus phage S-SM2</name>
    <dbReference type="NCBI Taxonomy" id="444860"/>
    <lineage>
        <taxon>Viruses</taxon>
        <taxon>Duplodnaviria</taxon>
        <taxon>Heunggongvirae</taxon>
        <taxon>Uroviricota</taxon>
        <taxon>Caudoviricetes</taxon>
        <taxon>Pantevenvirales</taxon>
        <taxon>Kyanoviridae</taxon>
        <taxon>Nilusvirus</taxon>
        <taxon>Nilusvirus ssm2</taxon>
    </lineage>
</organism>
<gene>
    <name evidence="1" type="ORF">SSM2_151</name>
</gene>
<dbReference type="Proteomes" id="UP000006524">
    <property type="component" value="Segment"/>
</dbReference>
<dbReference type="EMBL" id="GU071095">
    <property type="protein sequence ID" value="ADO97493.1"/>
    <property type="molecule type" value="Genomic_DNA"/>
</dbReference>
<dbReference type="KEGG" id="vg:10326783"/>
<sequence length="56" mass="6234">MELPINDKELATIVSALRLGGDAALYQKMNKIKEIRDANPGGPYKKIAREEFGFVI</sequence>
<keyword evidence="2" id="KW-1185">Reference proteome</keyword>
<proteinExistence type="predicted"/>
<protein>
    <submittedName>
        <fullName evidence="1">Uncharacterized protein</fullName>
    </submittedName>
</protein>
<dbReference type="GeneID" id="10326783"/>
<reference evidence="1 2" key="1">
    <citation type="journal article" date="2010" name="Environ. Microbiol.">
        <title>Genomic analysis of oceanic cyanobacterial myoviruses compared with T4-like myoviruses from diverse hosts and environments.</title>
        <authorList>
            <person name="Sullivan M.B."/>
            <person name="Huang K.H."/>
            <person name="Ignacio-Espinoza J.C."/>
            <person name="Berlin A.M."/>
            <person name="Kelly L."/>
            <person name="Weigele P.R."/>
            <person name="DeFrancesco A.S."/>
            <person name="Kern S.E."/>
            <person name="Thompson L.R."/>
            <person name="Young S."/>
            <person name="Yandava C."/>
            <person name="Fu R."/>
            <person name="Krastins B."/>
            <person name="Chase M."/>
            <person name="Sarracino D."/>
            <person name="Osburne M.S."/>
            <person name="Henn M.R."/>
            <person name="Chisholm S.W."/>
        </authorList>
    </citation>
    <scope>NUCLEOTIDE SEQUENCE [LARGE SCALE GENOMIC DNA]</scope>
    <source>
        <strain evidence="1">8017-1</strain>
    </source>
</reference>
<evidence type="ECO:0000313" key="1">
    <source>
        <dbReference type="EMBL" id="ADO97493.1"/>
    </source>
</evidence>